<organism evidence="4 5">
    <name type="scientific">Geopseudomonas sagittaria</name>
    <dbReference type="NCBI Taxonomy" id="1135990"/>
    <lineage>
        <taxon>Bacteria</taxon>
        <taxon>Pseudomonadati</taxon>
        <taxon>Pseudomonadota</taxon>
        <taxon>Gammaproteobacteria</taxon>
        <taxon>Pseudomonadales</taxon>
        <taxon>Pseudomonadaceae</taxon>
        <taxon>Geopseudomonas</taxon>
    </lineage>
</organism>
<dbReference type="InterPro" id="IPR002347">
    <property type="entry name" value="SDR_fam"/>
</dbReference>
<dbReference type="OrthoDB" id="9806974at2"/>
<dbReference type="SUPFAM" id="SSF51735">
    <property type="entry name" value="NAD(P)-binding Rossmann-fold domains"/>
    <property type="match status" value="1"/>
</dbReference>
<proteinExistence type="inferred from homology"/>
<dbReference type="GO" id="GO:0016491">
    <property type="term" value="F:oxidoreductase activity"/>
    <property type="evidence" value="ECO:0007669"/>
    <property type="project" value="UniProtKB-KW"/>
</dbReference>
<dbReference type="NCBIfam" id="NF005559">
    <property type="entry name" value="PRK07231.1"/>
    <property type="match status" value="1"/>
</dbReference>
<evidence type="ECO:0000259" key="3">
    <source>
        <dbReference type="SMART" id="SM00822"/>
    </source>
</evidence>
<evidence type="ECO:0000313" key="5">
    <source>
        <dbReference type="Proteomes" id="UP000243084"/>
    </source>
</evidence>
<dbReference type="Gene3D" id="3.40.50.720">
    <property type="entry name" value="NAD(P)-binding Rossmann-like Domain"/>
    <property type="match status" value="1"/>
</dbReference>
<dbReference type="EMBL" id="FOXM01000025">
    <property type="protein sequence ID" value="SFQ49218.1"/>
    <property type="molecule type" value="Genomic_DNA"/>
</dbReference>
<protein>
    <submittedName>
        <fullName evidence="4">NAD(P)-dependent dehydrogenase, short-chain alcohol dehydrogenase family</fullName>
    </submittedName>
</protein>
<dbReference type="Proteomes" id="UP000243084">
    <property type="component" value="Unassembled WGS sequence"/>
</dbReference>
<evidence type="ECO:0000313" key="4">
    <source>
        <dbReference type="EMBL" id="SFQ49218.1"/>
    </source>
</evidence>
<dbReference type="PRINTS" id="PR00080">
    <property type="entry name" value="SDRFAMILY"/>
</dbReference>
<name>A0A1I5YY88_9GAMM</name>
<dbReference type="FunFam" id="3.40.50.720:FF:000084">
    <property type="entry name" value="Short-chain dehydrogenase reductase"/>
    <property type="match status" value="1"/>
</dbReference>
<keyword evidence="2" id="KW-0560">Oxidoreductase</keyword>
<comment type="similarity">
    <text evidence="1">Belongs to the short-chain dehydrogenases/reductases (SDR) family.</text>
</comment>
<keyword evidence="5" id="KW-1185">Reference proteome</keyword>
<evidence type="ECO:0000256" key="2">
    <source>
        <dbReference type="ARBA" id="ARBA00023002"/>
    </source>
</evidence>
<evidence type="ECO:0000256" key="1">
    <source>
        <dbReference type="ARBA" id="ARBA00006484"/>
    </source>
</evidence>
<dbReference type="CDD" id="cd05233">
    <property type="entry name" value="SDR_c"/>
    <property type="match status" value="1"/>
</dbReference>
<dbReference type="PANTHER" id="PTHR43639:SF1">
    <property type="entry name" value="SHORT-CHAIN DEHYDROGENASE_REDUCTASE FAMILY PROTEIN"/>
    <property type="match status" value="1"/>
</dbReference>
<sequence length="257" mass="26478">MHDPIDFSGKVVLVTGGGKGVGRGISLGFLARGAEVVICGRNAPDSLPAHGDRQAHFVPCDVRDVEQAQRLIEAVVERHGRLDVLVNNAGGAPHADAATASPRFSESIIRLNLLAPLNLCQLANRVMQAQADGGAIINICSVSAIRPSPGTAAYGAAKAGLLNLTRSLAVEWAPRVRVNAVTAGLTLTEQAELHYGDAEGVARVAASIPLQRMASPQDIANACLYLASPLASYVSGVDICVHGGGEAPAFLAAANAE</sequence>
<dbReference type="Pfam" id="PF13561">
    <property type="entry name" value="adh_short_C2"/>
    <property type="match status" value="1"/>
</dbReference>
<dbReference type="PROSITE" id="PS00061">
    <property type="entry name" value="ADH_SHORT"/>
    <property type="match status" value="1"/>
</dbReference>
<dbReference type="PANTHER" id="PTHR43639">
    <property type="entry name" value="OXIDOREDUCTASE, SHORT-CHAIN DEHYDROGENASE/REDUCTASE FAMILY (AFU_ORTHOLOGUE AFUA_5G02870)"/>
    <property type="match status" value="1"/>
</dbReference>
<dbReference type="AlphaFoldDB" id="A0A1I5YY88"/>
<dbReference type="InterPro" id="IPR020904">
    <property type="entry name" value="Sc_DH/Rdtase_CS"/>
</dbReference>
<dbReference type="PRINTS" id="PR00081">
    <property type="entry name" value="GDHRDH"/>
</dbReference>
<accession>A0A1I5YY88</accession>
<dbReference type="InterPro" id="IPR057326">
    <property type="entry name" value="KR_dom"/>
</dbReference>
<dbReference type="SMART" id="SM00822">
    <property type="entry name" value="PKS_KR"/>
    <property type="match status" value="1"/>
</dbReference>
<dbReference type="NCBIfam" id="NF005893">
    <property type="entry name" value="PRK07856.1"/>
    <property type="match status" value="1"/>
</dbReference>
<dbReference type="InterPro" id="IPR036291">
    <property type="entry name" value="NAD(P)-bd_dom_sf"/>
</dbReference>
<gene>
    <name evidence="4" type="ORF">SAMN05216229_12524</name>
</gene>
<reference evidence="5" key="1">
    <citation type="submission" date="2016-10" db="EMBL/GenBank/DDBJ databases">
        <authorList>
            <person name="Varghese N."/>
            <person name="Submissions S."/>
        </authorList>
    </citation>
    <scope>NUCLEOTIDE SEQUENCE [LARGE SCALE GENOMIC DNA]</scope>
    <source>
        <strain evidence="5">JCM 18195</strain>
    </source>
</reference>
<dbReference type="RefSeq" id="WP_092435297.1">
    <property type="nucleotide sequence ID" value="NZ_FOXM01000025.1"/>
</dbReference>
<feature type="domain" description="Ketoreductase" evidence="3">
    <location>
        <begin position="10"/>
        <end position="179"/>
    </location>
</feature>